<dbReference type="InterPro" id="IPR030394">
    <property type="entry name" value="G_HFLX_dom"/>
</dbReference>
<name>A0A2T0BQC8_9CLOT</name>
<evidence type="ECO:0000256" key="9">
    <source>
        <dbReference type="SAM" id="Coils"/>
    </source>
</evidence>
<dbReference type="PANTHER" id="PTHR10229">
    <property type="entry name" value="GTP-BINDING PROTEIN HFLX"/>
    <property type="match status" value="1"/>
</dbReference>
<evidence type="ECO:0000256" key="2">
    <source>
        <dbReference type="ARBA" id="ARBA00022723"/>
    </source>
</evidence>
<dbReference type="SUPFAM" id="SSF52540">
    <property type="entry name" value="P-loop containing nucleoside triphosphate hydrolases"/>
    <property type="match status" value="1"/>
</dbReference>
<keyword evidence="5 6" id="KW-0342">GTP-binding</keyword>
<dbReference type="InterPro" id="IPR006073">
    <property type="entry name" value="GTP-bd"/>
</dbReference>
<dbReference type="InterPro" id="IPR016496">
    <property type="entry name" value="GTPase_HflX"/>
</dbReference>
<dbReference type="FunFam" id="3.40.50.300:FF:001198">
    <property type="entry name" value="GTPase HflX"/>
    <property type="match status" value="1"/>
</dbReference>
<dbReference type="Proteomes" id="UP000237798">
    <property type="component" value="Unassembled WGS sequence"/>
</dbReference>
<comment type="subcellular location">
    <subcellularLocation>
        <location evidence="6">Cytoplasm</location>
    </subcellularLocation>
    <text evidence="6">May associate with membranes.</text>
</comment>
<reference evidence="11 12" key="1">
    <citation type="submission" date="2018-03" db="EMBL/GenBank/DDBJ databases">
        <title>Genome sequence of Clostridium luticellarii DSM 29923.</title>
        <authorList>
            <person name="Poehlein A."/>
            <person name="Daniel R."/>
        </authorList>
    </citation>
    <scope>NUCLEOTIDE SEQUENCE [LARGE SCALE GENOMIC DNA]</scope>
    <source>
        <strain evidence="11 12">DSM 29923</strain>
    </source>
</reference>
<keyword evidence="2 8" id="KW-0479">Metal-binding</keyword>
<evidence type="ECO:0000259" key="10">
    <source>
        <dbReference type="PROSITE" id="PS51705"/>
    </source>
</evidence>
<dbReference type="InterPro" id="IPR042108">
    <property type="entry name" value="GTPase_HflX_N_sf"/>
</dbReference>
<feature type="binding site" evidence="7">
    <location>
        <begin position="203"/>
        <end position="210"/>
    </location>
    <ligand>
        <name>GTP</name>
        <dbReference type="ChEBI" id="CHEBI:37565"/>
    </ligand>
</feature>
<comment type="function">
    <text evidence="6">GTPase that associates with the 50S ribosomal subunit and may have a role during protein synthesis or ribosome biogenesis.</text>
</comment>
<feature type="binding site" evidence="7">
    <location>
        <begin position="343"/>
        <end position="345"/>
    </location>
    <ligand>
        <name>GTP</name>
        <dbReference type="ChEBI" id="CHEBI:37565"/>
    </ligand>
</feature>
<dbReference type="EMBL" id="PVXP01000008">
    <property type="protein sequence ID" value="PRR86079.1"/>
    <property type="molecule type" value="Genomic_DNA"/>
</dbReference>
<dbReference type="InterPro" id="IPR027417">
    <property type="entry name" value="P-loop_NTPase"/>
</dbReference>
<dbReference type="GO" id="GO:0003924">
    <property type="term" value="F:GTPase activity"/>
    <property type="evidence" value="ECO:0007669"/>
    <property type="project" value="UniProtKB-UniRule"/>
</dbReference>
<evidence type="ECO:0000256" key="6">
    <source>
        <dbReference type="HAMAP-Rule" id="MF_00900"/>
    </source>
</evidence>
<evidence type="ECO:0000256" key="4">
    <source>
        <dbReference type="ARBA" id="ARBA00022842"/>
    </source>
</evidence>
<feature type="binding site" evidence="8">
    <location>
        <position position="237"/>
    </location>
    <ligand>
        <name>Mg(2+)</name>
        <dbReference type="ChEBI" id="CHEBI:18420"/>
    </ligand>
</feature>
<dbReference type="Pfam" id="PF01926">
    <property type="entry name" value="MMR_HSR1"/>
    <property type="match status" value="1"/>
</dbReference>
<dbReference type="RefSeq" id="WP_106008401.1">
    <property type="nucleotide sequence ID" value="NZ_PVXP01000008.1"/>
</dbReference>
<dbReference type="CDD" id="cd01878">
    <property type="entry name" value="HflX"/>
    <property type="match status" value="1"/>
</dbReference>
<evidence type="ECO:0000256" key="3">
    <source>
        <dbReference type="ARBA" id="ARBA00022741"/>
    </source>
</evidence>
<feature type="binding site" evidence="7">
    <location>
        <begin position="257"/>
        <end position="260"/>
    </location>
    <ligand>
        <name>GTP</name>
        <dbReference type="ChEBI" id="CHEBI:37565"/>
    </ligand>
</feature>
<keyword evidence="4 8" id="KW-0460">Magnesium</keyword>
<dbReference type="Gene3D" id="3.40.50.300">
    <property type="entry name" value="P-loop containing nucleotide triphosphate hydrolases"/>
    <property type="match status" value="1"/>
</dbReference>
<dbReference type="GO" id="GO:0046872">
    <property type="term" value="F:metal ion binding"/>
    <property type="evidence" value="ECO:0007669"/>
    <property type="project" value="UniProtKB-KW"/>
</dbReference>
<dbReference type="GO" id="GO:0005737">
    <property type="term" value="C:cytoplasm"/>
    <property type="evidence" value="ECO:0007669"/>
    <property type="project" value="UniProtKB-SubCell"/>
</dbReference>
<comment type="similarity">
    <text evidence="6">Belongs to the TRAFAC class OBG-HflX-like GTPase superfamily. HflX GTPase family.</text>
</comment>
<keyword evidence="1 6" id="KW-0963">Cytoplasm</keyword>
<keyword evidence="12" id="KW-1185">Reference proteome</keyword>
<feature type="coiled-coil region" evidence="9">
    <location>
        <begin position="156"/>
        <end position="190"/>
    </location>
</feature>
<dbReference type="PROSITE" id="PS51705">
    <property type="entry name" value="G_HFLX"/>
    <property type="match status" value="1"/>
</dbReference>
<dbReference type="FunFam" id="3.40.50.11060:FF:000001">
    <property type="entry name" value="GTPase HflX"/>
    <property type="match status" value="1"/>
</dbReference>
<feature type="binding site" evidence="7">
    <location>
        <begin position="323"/>
        <end position="326"/>
    </location>
    <ligand>
        <name>GTP</name>
        <dbReference type="ChEBI" id="CHEBI:37565"/>
    </ligand>
</feature>
<sequence length="418" mass="47922">MEQRKKAVIAGVNLNNDRNFANLMEELFNLAEACDIEVVGKITQKLNKVNSSHYLGKGKIEEMCRFIEEKDADMVIFDDELSPSQIRNLEKRLNCTIIDRTSLILDIFAQRAGTREAQLQVEIAKLQYMLPRLTGFGESMDRQGGGSSLKNRGAGETKLELDRRKIEDRISGLNRELEVLVSQRQNQRKRRKRGDMPVIALVGYTNAGKSTVMNAMMDLFNPSIDKQVFEKDMLFATLQTSVRRIDLPDNKSFLLTDTVGFISKLPHYLIKAFRSTLEEVSEADVLIHVVDYSNANYEKQMDVTRDTLKELGADNIPVIYCYNKIDLVEDKIPEDKEDCIYISAREKSGMDKLVETIRRKIFEDYVCCKLLIPYSRGDIVSYFNDNAVVKSSSYENNGILLSLECKKSDYEKYKKYLI</sequence>
<dbReference type="InterPro" id="IPR032305">
    <property type="entry name" value="GTP-bd_M"/>
</dbReference>
<accession>A0A2T0BQC8</accession>
<protein>
    <recommendedName>
        <fullName evidence="6">GTPase HflX</fullName>
    </recommendedName>
    <alternativeName>
        <fullName evidence="6">GTP-binding protein HflX</fullName>
    </alternativeName>
</protein>
<comment type="subunit">
    <text evidence="6">Monomer. Associates with the 50S ribosomal subunit.</text>
</comment>
<evidence type="ECO:0000256" key="7">
    <source>
        <dbReference type="PIRSR" id="PIRSR006809-1"/>
    </source>
</evidence>
<dbReference type="AlphaFoldDB" id="A0A2T0BQC8"/>
<comment type="cofactor">
    <cofactor evidence="8">
        <name>Mg(2+)</name>
        <dbReference type="ChEBI" id="CHEBI:18420"/>
    </cofactor>
</comment>
<keyword evidence="3 6" id="KW-0547">Nucleotide-binding</keyword>
<evidence type="ECO:0000256" key="8">
    <source>
        <dbReference type="PIRSR" id="PIRSR006809-2"/>
    </source>
</evidence>
<feature type="domain" description="Hflx-type G" evidence="10">
    <location>
        <begin position="197"/>
        <end position="365"/>
    </location>
</feature>
<dbReference type="Pfam" id="PF13167">
    <property type="entry name" value="GTP-bdg_N"/>
    <property type="match status" value="1"/>
</dbReference>
<dbReference type="Pfam" id="PF16360">
    <property type="entry name" value="GTP-bdg_M"/>
    <property type="match status" value="1"/>
</dbReference>
<dbReference type="GO" id="GO:0043022">
    <property type="term" value="F:ribosome binding"/>
    <property type="evidence" value="ECO:0007669"/>
    <property type="project" value="TreeGrafter"/>
</dbReference>
<dbReference type="Gene3D" id="3.40.50.11060">
    <property type="entry name" value="GTPase HflX, N-terminal domain"/>
    <property type="match status" value="1"/>
</dbReference>
<comment type="caution">
    <text evidence="11">The sequence shown here is derived from an EMBL/GenBank/DDBJ whole genome shotgun (WGS) entry which is preliminary data.</text>
</comment>
<proteinExistence type="inferred from homology"/>
<evidence type="ECO:0000313" key="11">
    <source>
        <dbReference type="EMBL" id="PRR86079.1"/>
    </source>
</evidence>
<dbReference type="GO" id="GO:0005525">
    <property type="term" value="F:GTP binding"/>
    <property type="evidence" value="ECO:0007669"/>
    <property type="project" value="UniProtKB-UniRule"/>
</dbReference>
<dbReference type="HAMAP" id="MF_00900">
    <property type="entry name" value="GTPase_HflX"/>
    <property type="match status" value="1"/>
</dbReference>
<evidence type="ECO:0000256" key="1">
    <source>
        <dbReference type="ARBA" id="ARBA00022490"/>
    </source>
</evidence>
<dbReference type="PIRSF" id="PIRSF006809">
    <property type="entry name" value="GTP-binding_hflX_prd"/>
    <property type="match status" value="1"/>
</dbReference>
<gene>
    <name evidence="6 11" type="primary">hflX</name>
    <name evidence="11" type="ORF">CLLU_09110</name>
</gene>
<dbReference type="NCBIfam" id="TIGR03156">
    <property type="entry name" value="GTP_HflX"/>
    <property type="match status" value="1"/>
</dbReference>
<evidence type="ECO:0000313" key="12">
    <source>
        <dbReference type="Proteomes" id="UP000237798"/>
    </source>
</evidence>
<dbReference type="PANTHER" id="PTHR10229:SF4">
    <property type="entry name" value="GTPASE HFLX"/>
    <property type="match status" value="1"/>
</dbReference>
<keyword evidence="9" id="KW-0175">Coiled coil</keyword>
<dbReference type="Gene3D" id="6.10.250.2860">
    <property type="match status" value="1"/>
</dbReference>
<dbReference type="PRINTS" id="PR00326">
    <property type="entry name" value="GTP1OBG"/>
</dbReference>
<dbReference type="InterPro" id="IPR025121">
    <property type="entry name" value="GTPase_HflX_N"/>
</dbReference>
<feature type="binding site" evidence="8">
    <location>
        <position position="210"/>
    </location>
    <ligand>
        <name>Mg(2+)</name>
        <dbReference type="ChEBI" id="CHEBI:18420"/>
    </ligand>
</feature>
<evidence type="ECO:0000256" key="5">
    <source>
        <dbReference type="ARBA" id="ARBA00023134"/>
    </source>
</evidence>
<dbReference type="OrthoDB" id="9812272at2"/>
<organism evidence="11 12">
    <name type="scientific">Clostridium luticellarii</name>
    <dbReference type="NCBI Taxonomy" id="1691940"/>
    <lineage>
        <taxon>Bacteria</taxon>
        <taxon>Bacillati</taxon>
        <taxon>Bacillota</taxon>
        <taxon>Clostridia</taxon>
        <taxon>Eubacteriales</taxon>
        <taxon>Clostridiaceae</taxon>
        <taxon>Clostridium</taxon>
    </lineage>
</organism>